<dbReference type="EMBL" id="RHHN01000102">
    <property type="protein sequence ID" value="RNB46901.1"/>
    <property type="molecule type" value="Genomic_DNA"/>
</dbReference>
<name>A0A3M8A7B4_9BACL</name>
<reference evidence="2 3" key="1">
    <citation type="submission" date="2018-10" db="EMBL/GenBank/DDBJ databases">
        <title>Phylogenomics of Brevibacillus.</title>
        <authorList>
            <person name="Dunlap C."/>
        </authorList>
    </citation>
    <scope>NUCLEOTIDE SEQUENCE [LARGE SCALE GENOMIC DNA]</scope>
    <source>
        <strain evidence="2 3">NRRL NRS 1219</strain>
    </source>
</reference>
<evidence type="ECO:0000313" key="3">
    <source>
        <dbReference type="Proteomes" id="UP000276178"/>
    </source>
</evidence>
<dbReference type="Proteomes" id="UP000317180">
    <property type="component" value="Unassembled WGS sequence"/>
</dbReference>
<dbReference type="OrthoDB" id="2467324at2"/>
<dbReference type="RefSeq" id="WP_005830360.1">
    <property type="nucleotide sequence ID" value="NZ_BJOD01000131.1"/>
</dbReference>
<sequence length="161" mass="18004">MNSSGTLNQETVPATTKATKSYKSITDYSTEINGQHMKNSVLEIKRDGNLASLSIKIWLSPELREKMMDTESPVYFTFGDVMGSEKIAQLLVESPPVVPFDPSSTDGTYTLSQQIKLKEKLTSDEEKALFSPENYEFQLLNEDKLAVYTIIGLELSTIQQP</sequence>
<reference evidence="1 4" key="2">
    <citation type="submission" date="2019-06" db="EMBL/GenBank/DDBJ databases">
        <title>Whole genome shotgun sequence of Brevibacillus agri NBRC 15538.</title>
        <authorList>
            <person name="Hosoyama A."/>
            <person name="Uohara A."/>
            <person name="Ohji S."/>
            <person name="Ichikawa N."/>
        </authorList>
    </citation>
    <scope>NUCLEOTIDE SEQUENCE [LARGE SCALE GENOMIC DNA]</scope>
    <source>
        <strain evidence="1 4">NBRC 15538</strain>
    </source>
</reference>
<protein>
    <submittedName>
        <fullName evidence="2">Uncharacterized protein</fullName>
    </submittedName>
</protein>
<keyword evidence="4" id="KW-1185">Reference proteome</keyword>
<evidence type="ECO:0000313" key="4">
    <source>
        <dbReference type="Proteomes" id="UP000317180"/>
    </source>
</evidence>
<evidence type="ECO:0000313" key="2">
    <source>
        <dbReference type="EMBL" id="RNB46901.1"/>
    </source>
</evidence>
<gene>
    <name evidence="1" type="ORF">BAG01nite_49330</name>
    <name evidence="2" type="ORF">EB820_24885</name>
</gene>
<dbReference type="Proteomes" id="UP000276178">
    <property type="component" value="Unassembled WGS sequence"/>
</dbReference>
<dbReference type="GeneID" id="82813613"/>
<accession>A0A3M8A7B4</accession>
<evidence type="ECO:0000313" key="1">
    <source>
        <dbReference type="EMBL" id="GED28831.1"/>
    </source>
</evidence>
<dbReference type="EMBL" id="BJOD01000131">
    <property type="protein sequence ID" value="GED28831.1"/>
    <property type="molecule type" value="Genomic_DNA"/>
</dbReference>
<dbReference type="AlphaFoldDB" id="A0A3M8A7B4"/>
<organism evidence="2 3">
    <name type="scientific">Brevibacillus agri</name>
    <dbReference type="NCBI Taxonomy" id="51101"/>
    <lineage>
        <taxon>Bacteria</taxon>
        <taxon>Bacillati</taxon>
        <taxon>Bacillota</taxon>
        <taxon>Bacilli</taxon>
        <taxon>Bacillales</taxon>
        <taxon>Paenibacillaceae</taxon>
        <taxon>Brevibacillus</taxon>
    </lineage>
</organism>
<proteinExistence type="predicted"/>
<comment type="caution">
    <text evidence="2">The sequence shown here is derived from an EMBL/GenBank/DDBJ whole genome shotgun (WGS) entry which is preliminary data.</text>
</comment>